<feature type="region of interest" description="Disordered" evidence="1">
    <location>
        <begin position="218"/>
        <end position="279"/>
    </location>
</feature>
<feature type="domain" description="BPTI/Kunitz inhibitor" evidence="2">
    <location>
        <begin position="1"/>
        <end position="48"/>
    </location>
</feature>
<accession>A0A368FGG0</accession>
<dbReference type="OrthoDB" id="4473401at2759"/>
<sequence>MEASWIERFYWNAEKTECEPFWYDSTCDPKDVIGKNFFESLESCQKSCPEDAAVPTEAFVEQRRDEVTSVGPPKALTEGSGDLTTTIPSPRRTFSAEDPFGLLERQQTADVRRTTQALAPSHRQEVSNFVAKTPIELFDRKKYMEEFKKKLTALPEGYVRTSLAPEDLQTFETVKRLEDGTKSTSQPMHFEAGKKTLEKFDRKKFMEEFKKKLNALPDDYMKGTTATPGAHSSNIAALTPTTKEKPFTLQSTSDTSSGHPTSEGPLPLQTSREIGIEKF</sequence>
<dbReference type="EMBL" id="JOJR01001669">
    <property type="protein sequence ID" value="RCN30079.1"/>
    <property type="molecule type" value="Genomic_DNA"/>
</dbReference>
<proteinExistence type="predicted"/>
<keyword evidence="4" id="KW-1185">Reference proteome</keyword>
<evidence type="ECO:0000256" key="1">
    <source>
        <dbReference type="SAM" id="MobiDB-lite"/>
    </source>
</evidence>
<name>A0A368FGG0_ANCCA</name>
<dbReference type="InterPro" id="IPR002223">
    <property type="entry name" value="Kunitz_BPTI"/>
</dbReference>
<dbReference type="GO" id="GO:0004867">
    <property type="term" value="F:serine-type endopeptidase inhibitor activity"/>
    <property type="evidence" value="ECO:0007669"/>
    <property type="project" value="InterPro"/>
</dbReference>
<organism evidence="3 4">
    <name type="scientific">Ancylostoma caninum</name>
    <name type="common">Dog hookworm</name>
    <dbReference type="NCBI Taxonomy" id="29170"/>
    <lineage>
        <taxon>Eukaryota</taxon>
        <taxon>Metazoa</taxon>
        <taxon>Ecdysozoa</taxon>
        <taxon>Nematoda</taxon>
        <taxon>Chromadorea</taxon>
        <taxon>Rhabditida</taxon>
        <taxon>Rhabditina</taxon>
        <taxon>Rhabditomorpha</taxon>
        <taxon>Strongyloidea</taxon>
        <taxon>Ancylostomatidae</taxon>
        <taxon>Ancylostomatinae</taxon>
        <taxon>Ancylostoma</taxon>
    </lineage>
</organism>
<dbReference type="InterPro" id="IPR036880">
    <property type="entry name" value="Kunitz_BPTI_sf"/>
</dbReference>
<evidence type="ECO:0000313" key="3">
    <source>
        <dbReference type="EMBL" id="RCN30079.1"/>
    </source>
</evidence>
<dbReference type="PROSITE" id="PS50279">
    <property type="entry name" value="BPTI_KUNITZ_2"/>
    <property type="match status" value="1"/>
</dbReference>
<comment type="caution">
    <text evidence="3">The sequence shown here is derived from an EMBL/GenBank/DDBJ whole genome shotgun (WGS) entry which is preliminary data.</text>
</comment>
<reference evidence="3 4" key="1">
    <citation type="submission" date="2014-10" db="EMBL/GenBank/DDBJ databases">
        <title>Draft genome of the hookworm Ancylostoma caninum.</title>
        <authorList>
            <person name="Mitreva M."/>
        </authorList>
    </citation>
    <scope>NUCLEOTIDE SEQUENCE [LARGE SCALE GENOMIC DNA]</scope>
    <source>
        <strain evidence="3 4">Baltimore</strain>
    </source>
</reference>
<feature type="compositionally biased region" description="Polar residues" evidence="1">
    <location>
        <begin position="248"/>
        <end position="260"/>
    </location>
</feature>
<dbReference type="STRING" id="29170.A0A368FGG0"/>
<dbReference type="Proteomes" id="UP000252519">
    <property type="component" value="Unassembled WGS sequence"/>
</dbReference>
<evidence type="ECO:0000259" key="2">
    <source>
        <dbReference type="PROSITE" id="PS50279"/>
    </source>
</evidence>
<dbReference type="AlphaFoldDB" id="A0A368FGG0"/>
<dbReference type="Pfam" id="PF00014">
    <property type="entry name" value="Kunitz_BPTI"/>
    <property type="match status" value="1"/>
</dbReference>
<feature type="non-terminal residue" evidence="3">
    <location>
        <position position="279"/>
    </location>
</feature>
<protein>
    <submittedName>
        <fullName evidence="3">Kunitz/Bovine pancreatic trypsin inhibitor domain protein</fullName>
    </submittedName>
</protein>
<feature type="compositionally biased region" description="Polar residues" evidence="1">
    <location>
        <begin position="224"/>
        <end position="241"/>
    </location>
</feature>
<dbReference type="Gene3D" id="4.10.410.10">
    <property type="entry name" value="Pancreatic trypsin inhibitor Kunitz domain"/>
    <property type="match status" value="1"/>
</dbReference>
<gene>
    <name evidence="3" type="ORF">ANCCAN_24152</name>
</gene>
<evidence type="ECO:0000313" key="4">
    <source>
        <dbReference type="Proteomes" id="UP000252519"/>
    </source>
</evidence>
<dbReference type="SUPFAM" id="SSF57362">
    <property type="entry name" value="BPTI-like"/>
    <property type="match status" value="1"/>
</dbReference>
<feature type="region of interest" description="Disordered" evidence="1">
    <location>
        <begin position="65"/>
        <end position="95"/>
    </location>
</feature>
<dbReference type="CDD" id="cd21630">
    <property type="entry name" value="Kunitz_TAP-like"/>
    <property type="match status" value="1"/>
</dbReference>